<reference evidence="1 2" key="1">
    <citation type="submission" date="2020-07" db="EMBL/GenBank/DDBJ databases">
        <title>Sequencing the genomes of 1000 actinobacteria strains.</title>
        <authorList>
            <person name="Klenk H.-P."/>
        </authorList>
    </citation>
    <scope>NUCLEOTIDE SEQUENCE [LARGE SCALE GENOMIC DNA]</scope>
    <source>
        <strain evidence="1 2">DSM 44749</strain>
    </source>
</reference>
<dbReference type="GeneID" id="98050400"/>
<dbReference type="Pfam" id="PF19458">
    <property type="entry name" value="DUF5995"/>
    <property type="match status" value="1"/>
</dbReference>
<dbReference type="InterPro" id="IPR046037">
    <property type="entry name" value="DUF5995"/>
</dbReference>
<proteinExistence type="predicted"/>
<dbReference type="RefSeq" id="WP_073575208.1">
    <property type="nucleotide sequence ID" value="NZ_BAAAJZ010000011.1"/>
</dbReference>
<protein>
    <submittedName>
        <fullName evidence="1">Uncharacterized protein</fullName>
    </submittedName>
</protein>
<keyword evidence="2" id="KW-1185">Reference proteome</keyword>
<evidence type="ECO:0000313" key="2">
    <source>
        <dbReference type="Proteomes" id="UP000549695"/>
    </source>
</evidence>
<dbReference type="AlphaFoldDB" id="A0A852W090"/>
<sequence length="257" mass="28344">MTATIETPSGEGTAPAGRARVAALLATPPETIDGVVAHLEHLQEILECEYGPGDGVASFNRLYLRITRGIRDQLDDDLFADRDFLVRLDVEFARRYFRALYAEATGGTPPRSWGVLLERRHHDRISPAEYAVVGVNAHVNFDLAPAVVRTCTVLGRGTPGPAERADYRAVNDVFSLHMVRLLDGFDRKDPGETSLSEQLLGCVADVPVVLARDVAWRQALELWELRSRPMEYENEVAALDRRTALLGRGLLTLGALT</sequence>
<name>A0A852W090_PSEA5</name>
<gene>
    <name evidence="1" type="ORF">HDA37_000579</name>
</gene>
<organism evidence="1 2">
    <name type="scientific">Pseudonocardia alni</name>
    <name type="common">Amycolata alni</name>
    <dbReference type="NCBI Taxonomy" id="33907"/>
    <lineage>
        <taxon>Bacteria</taxon>
        <taxon>Bacillati</taxon>
        <taxon>Actinomycetota</taxon>
        <taxon>Actinomycetes</taxon>
        <taxon>Pseudonocardiales</taxon>
        <taxon>Pseudonocardiaceae</taxon>
        <taxon>Pseudonocardia</taxon>
    </lineage>
</organism>
<dbReference type="EMBL" id="JACCCZ010000001">
    <property type="protein sequence ID" value="NYG00294.1"/>
    <property type="molecule type" value="Genomic_DNA"/>
</dbReference>
<dbReference type="Proteomes" id="UP000549695">
    <property type="component" value="Unassembled WGS sequence"/>
</dbReference>
<comment type="caution">
    <text evidence="1">The sequence shown here is derived from an EMBL/GenBank/DDBJ whole genome shotgun (WGS) entry which is preliminary data.</text>
</comment>
<evidence type="ECO:0000313" key="1">
    <source>
        <dbReference type="EMBL" id="NYG00294.1"/>
    </source>
</evidence>
<accession>A0A852W090</accession>